<feature type="transmembrane region" description="Helical" evidence="7">
    <location>
        <begin position="274"/>
        <end position="299"/>
    </location>
</feature>
<sequence>MKEGMRMNRLCIVVPCYNEEEALAYTNTELISIIRRLMEAGKVDKESFILYVDDGSRDNTWNMIENFHKEYACVFGLKLARNTGHQNALTAGLLVAKDHGDMVVSIDADLQDDVSVIEEMIDKYEQGYDIVYGVRKKRDTDTYFKRTTALSFYRLMQLMKIDIVYNHADYRLMSKRALEVFSGYTERNLFLRGIIPLIGYRSTIVKYDRKSRIAGESKYPLSKMLSMAFEGITSFSIQPILMITNLGLFIVFCSILAAIYGLCSYLSGKVVAGWTSIILSIWFIGGVQLLSVGLIGTYIGKIYIEVKHRPRYNIETNNLMERPHEES</sequence>
<protein>
    <submittedName>
        <fullName evidence="9">Glycosyltransferase</fullName>
    </submittedName>
</protein>
<keyword evidence="4 7" id="KW-0812">Transmembrane</keyword>
<evidence type="ECO:0000256" key="2">
    <source>
        <dbReference type="ARBA" id="ARBA00022676"/>
    </source>
</evidence>
<dbReference type="SUPFAM" id="SSF53448">
    <property type="entry name" value="Nucleotide-diphospho-sugar transferases"/>
    <property type="match status" value="1"/>
</dbReference>
<feature type="domain" description="Glycosyltransferase 2-like" evidence="8">
    <location>
        <begin position="11"/>
        <end position="179"/>
    </location>
</feature>
<keyword evidence="2" id="KW-0328">Glycosyltransferase</keyword>
<dbReference type="PANTHER" id="PTHR48090:SF1">
    <property type="entry name" value="PROPHAGE BACTOPRENOL GLUCOSYL TRANSFERASE HOMOLOG"/>
    <property type="match status" value="1"/>
</dbReference>
<evidence type="ECO:0000256" key="1">
    <source>
        <dbReference type="ARBA" id="ARBA00004141"/>
    </source>
</evidence>
<dbReference type="Pfam" id="PF00535">
    <property type="entry name" value="Glycos_transf_2"/>
    <property type="match status" value="1"/>
</dbReference>
<organism evidence="9 10">
    <name type="scientific">Lacrimispora algidixylanolytica</name>
    <dbReference type="NCBI Taxonomy" id="94868"/>
    <lineage>
        <taxon>Bacteria</taxon>
        <taxon>Bacillati</taxon>
        <taxon>Bacillota</taxon>
        <taxon>Clostridia</taxon>
        <taxon>Lachnospirales</taxon>
        <taxon>Lachnospiraceae</taxon>
        <taxon>Lacrimispora</taxon>
    </lineage>
</organism>
<comment type="caution">
    <text evidence="9">The sequence shown here is derived from an EMBL/GenBank/DDBJ whole genome shotgun (WGS) entry which is preliminary data.</text>
</comment>
<comment type="subcellular location">
    <subcellularLocation>
        <location evidence="1">Membrane</location>
        <topology evidence="1">Multi-pass membrane protein</topology>
    </subcellularLocation>
</comment>
<evidence type="ECO:0000313" key="10">
    <source>
        <dbReference type="Proteomes" id="UP000284277"/>
    </source>
</evidence>
<dbReference type="AlphaFoldDB" id="A0A419SY60"/>
<evidence type="ECO:0000256" key="5">
    <source>
        <dbReference type="ARBA" id="ARBA00022989"/>
    </source>
</evidence>
<keyword evidence="3 9" id="KW-0808">Transferase</keyword>
<keyword evidence="6 7" id="KW-0472">Membrane</keyword>
<proteinExistence type="predicted"/>
<evidence type="ECO:0000256" key="6">
    <source>
        <dbReference type="ARBA" id="ARBA00023136"/>
    </source>
</evidence>
<dbReference type="InterPro" id="IPR050256">
    <property type="entry name" value="Glycosyltransferase_2"/>
</dbReference>
<dbReference type="GO" id="GO:0016757">
    <property type="term" value="F:glycosyltransferase activity"/>
    <property type="evidence" value="ECO:0007669"/>
    <property type="project" value="UniProtKB-KW"/>
</dbReference>
<evidence type="ECO:0000259" key="8">
    <source>
        <dbReference type="Pfam" id="PF00535"/>
    </source>
</evidence>
<dbReference type="Gene3D" id="3.90.550.10">
    <property type="entry name" value="Spore Coat Polysaccharide Biosynthesis Protein SpsA, Chain A"/>
    <property type="match status" value="1"/>
</dbReference>
<dbReference type="InterPro" id="IPR029044">
    <property type="entry name" value="Nucleotide-diphossugar_trans"/>
</dbReference>
<name>A0A419SY60_9FIRM</name>
<dbReference type="CDD" id="cd04187">
    <property type="entry name" value="DPM1_like_bac"/>
    <property type="match status" value="1"/>
</dbReference>
<keyword evidence="10" id="KW-1185">Reference proteome</keyword>
<keyword evidence="5 7" id="KW-1133">Transmembrane helix</keyword>
<dbReference type="InterPro" id="IPR001173">
    <property type="entry name" value="Glyco_trans_2-like"/>
</dbReference>
<dbReference type="EMBL" id="MCIA01000031">
    <property type="protein sequence ID" value="RKD30203.1"/>
    <property type="molecule type" value="Genomic_DNA"/>
</dbReference>
<evidence type="ECO:0000256" key="3">
    <source>
        <dbReference type="ARBA" id="ARBA00022679"/>
    </source>
</evidence>
<evidence type="ECO:0000256" key="4">
    <source>
        <dbReference type="ARBA" id="ARBA00022692"/>
    </source>
</evidence>
<dbReference type="OrthoDB" id="9807778at2"/>
<dbReference type="Proteomes" id="UP000284277">
    <property type="component" value="Unassembled WGS sequence"/>
</dbReference>
<dbReference type="GO" id="GO:0005886">
    <property type="term" value="C:plasma membrane"/>
    <property type="evidence" value="ECO:0007669"/>
    <property type="project" value="TreeGrafter"/>
</dbReference>
<feature type="transmembrane region" description="Helical" evidence="7">
    <location>
        <begin position="240"/>
        <end position="262"/>
    </location>
</feature>
<dbReference type="PANTHER" id="PTHR48090">
    <property type="entry name" value="UNDECAPRENYL-PHOSPHATE 4-DEOXY-4-FORMAMIDO-L-ARABINOSE TRANSFERASE-RELATED"/>
    <property type="match status" value="1"/>
</dbReference>
<evidence type="ECO:0000313" key="9">
    <source>
        <dbReference type="EMBL" id="RKD30203.1"/>
    </source>
</evidence>
<accession>A0A419SY60</accession>
<gene>
    <name evidence="9" type="ORF">BET01_06310</name>
</gene>
<evidence type="ECO:0000256" key="7">
    <source>
        <dbReference type="SAM" id="Phobius"/>
    </source>
</evidence>
<reference evidence="9 10" key="1">
    <citation type="submission" date="2016-08" db="EMBL/GenBank/DDBJ databases">
        <title>A new outlook on sporulation: Clostridium algidixylanolyticum.</title>
        <authorList>
            <person name="Poppleton D.I."/>
            <person name="Gribaldo S."/>
        </authorList>
    </citation>
    <scope>NUCLEOTIDE SEQUENCE [LARGE SCALE GENOMIC DNA]</scope>
    <source>
        <strain evidence="9 10">SPL73</strain>
    </source>
</reference>